<protein>
    <submittedName>
        <fullName evidence="1">Uncharacterized protein</fullName>
    </submittedName>
</protein>
<proteinExistence type="predicted"/>
<sequence length="132" mass="15157">MRVQKPVTDAEWTFGIANGPSEAELVALLVCKTLGVDYKKELCFQLSYHPHKWLGFNIRFHIKKIEKTGEGRWIVIGDWIEAKFKDRPCSFKAEYSSCPKLGRLTFSFKYGQLLIDKIDGFAYVSFGEILSN</sequence>
<dbReference type="Proteomes" id="UP000034508">
    <property type="component" value="Unassembled WGS sequence"/>
</dbReference>
<accession>A0A0G0I2R1</accession>
<reference evidence="1 2" key="1">
    <citation type="journal article" date="2015" name="Nature">
        <title>rRNA introns, odd ribosomes, and small enigmatic genomes across a large radiation of phyla.</title>
        <authorList>
            <person name="Brown C.T."/>
            <person name="Hug L.A."/>
            <person name="Thomas B.C."/>
            <person name="Sharon I."/>
            <person name="Castelle C.J."/>
            <person name="Singh A."/>
            <person name="Wilkins M.J."/>
            <person name="Williams K.H."/>
            <person name="Banfield J.F."/>
        </authorList>
    </citation>
    <scope>NUCLEOTIDE SEQUENCE [LARGE SCALE GENOMIC DNA]</scope>
</reference>
<name>A0A0G0I2R1_9BACT</name>
<evidence type="ECO:0000313" key="2">
    <source>
        <dbReference type="Proteomes" id="UP000034508"/>
    </source>
</evidence>
<comment type="caution">
    <text evidence="1">The sequence shown here is derived from an EMBL/GenBank/DDBJ whole genome shotgun (WGS) entry which is preliminary data.</text>
</comment>
<dbReference type="EMBL" id="LBSM01000003">
    <property type="protein sequence ID" value="KKQ18574.1"/>
    <property type="molecule type" value="Genomic_DNA"/>
</dbReference>
<evidence type="ECO:0000313" key="1">
    <source>
        <dbReference type="EMBL" id="KKQ18574.1"/>
    </source>
</evidence>
<dbReference type="AlphaFoldDB" id="A0A0G0I2R1"/>
<gene>
    <name evidence="1" type="ORF">US31_C0003G0003</name>
</gene>
<organism evidence="1 2">
    <name type="scientific">Berkelbacteria bacterium GW2011_GWA1_36_9</name>
    <dbReference type="NCBI Taxonomy" id="1618331"/>
    <lineage>
        <taxon>Bacteria</taxon>
        <taxon>Candidatus Berkelbacteria</taxon>
    </lineage>
</organism>